<dbReference type="OrthoDB" id="9789603at2"/>
<evidence type="ECO:0000313" key="4">
    <source>
        <dbReference type="EMBL" id="SMH48873.1"/>
    </source>
</evidence>
<dbReference type="InterPro" id="IPR016181">
    <property type="entry name" value="Acyl_CoA_acyltransferase"/>
</dbReference>
<dbReference type="Pfam" id="PF00583">
    <property type="entry name" value="Acetyltransf_1"/>
    <property type="match status" value="1"/>
</dbReference>
<dbReference type="Proteomes" id="UP000193083">
    <property type="component" value="Unassembled WGS sequence"/>
</dbReference>
<dbReference type="CDD" id="cd04301">
    <property type="entry name" value="NAT_SF"/>
    <property type="match status" value="1"/>
</dbReference>
<evidence type="ECO:0000256" key="1">
    <source>
        <dbReference type="ARBA" id="ARBA00022679"/>
    </source>
</evidence>
<dbReference type="GO" id="GO:0016747">
    <property type="term" value="F:acyltransferase activity, transferring groups other than amino-acyl groups"/>
    <property type="evidence" value="ECO:0007669"/>
    <property type="project" value="InterPro"/>
</dbReference>
<dbReference type="EMBL" id="FXBL01000004">
    <property type="protein sequence ID" value="SMH48873.1"/>
    <property type="molecule type" value="Genomic_DNA"/>
</dbReference>
<accession>A0A1X7PDX0</accession>
<keyword evidence="2" id="KW-0012">Acyltransferase</keyword>
<protein>
    <submittedName>
        <fullName evidence="4">N-acetylglutamate synthase, GNAT family</fullName>
    </submittedName>
</protein>
<proteinExistence type="predicted"/>
<reference evidence="4 5" key="1">
    <citation type="submission" date="2017-04" db="EMBL/GenBank/DDBJ databases">
        <authorList>
            <person name="Afonso C.L."/>
            <person name="Miller P.J."/>
            <person name="Scott M.A."/>
            <person name="Spackman E."/>
            <person name="Goraichik I."/>
            <person name="Dimitrov K.M."/>
            <person name="Suarez D.L."/>
            <person name="Swayne D.E."/>
        </authorList>
    </citation>
    <scope>NUCLEOTIDE SEQUENCE [LARGE SCALE GENOMIC DNA]</scope>
    <source>
        <strain evidence="4 5">B5P</strain>
    </source>
</reference>
<dbReference type="RefSeq" id="WP_085465576.1">
    <property type="nucleotide sequence ID" value="NZ_FXBL01000004.1"/>
</dbReference>
<evidence type="ECO:0000313" key="5">
    <source>
        <dbReference type="Proteomes" id="UP000193083"/>
    </source>
</evidence>
<dbReference type="PROSITE" id="PS51186">
    <property type="entry name" value="GNAT"/>
    <property type="match status" value="1"/>
</dbReference>
<keyword evidence="1" id="KW-0808">Transferase</keyword>
<gene>
    <name evidence="4" type="ORF">SAMN02982922_3801</name>
</gene>
<organism evidence="4 5">
    <name type="scientific">Mesorhizobium australicum</name>
    <dbReference type="NCBI Taxonomy" id="536018"/>
    <lineage>
        <taxon>Bacteria</taxon>
        <taxon>Pseudomonadati</taxon>
        <taxon>Pseudomonadota</taxon>
        <taxon>Alphaproteobacteria</taxon>
        <taxon>Hyphomicrobiales</taxon>
        <taxon>Phyllobacteriaceae</taxon>
        <taxon>Mesorhizobium</taxon>
    </lineage>
</organism>
<dbReference type="InterPro" id="IPR000182">
    <property type="entry name" value="GNAT_dom"/>
</dbReference>
<dbReference type="AlphaFoldDB" id="A0A1X7PDX0"/>
<dbReference type="Gene3D" id="3.40.630.30">
    <property type="match status" value="1"/>
</dbReference>
<dbReference type="PANTHER" id="PTHR43877">
    <property type="entry name" value="AMINOALKYLPHOSPHONATE N-ACETYLTRANSFERASE-RELATED-RELATED"/>
    <property type="match status" value="1"/>
</dbReference>
<feature type="domain" description="N-acetyltransferase" evidence="3">
    <location>
        <begin position="10"/>
        <end position="164"/>
    </location>
</feature>
<keyword evidence="5" id="KW-1185">Reference proteome</keyword>
<dbReference type="SUPFAM" id="SSF55729">
    <property type="entry name" value="Acyl-CoA N-acyltransferases (Nat)"/>
    <property type="match status" value="1"/>
</dbReference>
<evidence type="ECO:0000259" key="3">
    <source>
        <dbReference type="PROSITE" id="PS51186"/>
    </source>
</evidence>
<dbReference type="InterPro" id="IPR050832">
    <property type="entry name" value="Bact_Acetyltransf"/>
</dbReference>
<name>A0A1X7PDX0_9HYPH</name>
<evidence type="ECO:0000256" key="2">
    <source>
        <dbReference type="ARBA" id="ARBA00023315"/>
    </source>
</evidence>
<sequence length="164" mass="17344">MTVTSDLAGLLIRVALREDVPALVALFADDALGGHGDTADPSAVREYLVAFDWIAENPTNTIFVAELDGEVVGTFQTILGRSLSGRGATHLTVAAVQTRADVRGRGIGAAMLRFAIERAGALGASKVKLTSNASRTDAHRFYRRLGFAQSHAGFTLSLRSEASD</sequence>